<protein>
    <submittedName>
        <fullName evidence="1">Uncharacterized protein</fullName>
    </submittedName>
</protein>
<dbReference type="Proteomes" id="UP000325577">
    <property type="component" value="Linkage Group LG12"/>
</dbReference>
<dbReference type="EMBL" id="CM018035">
    <property type="protein sequence ID" value="KAA8541501.1"/>
    <property type="molecule type" value="Genomic_DNA"/>
</dbReference>
<evidence type="ECO:0000313" key="1">
    <source>
        <dbReference type="EMBL" id="KAA8541501.1"/>
    </source>
</evidence>
<accession>A0A5J5BK09</accession>
<gene>
    <name evidence="1" type="ORF">F0562_022653</name>
</gene>
<evidence type="ECO:0000313" key="2">
    <source>
        <dbReference type="Proteomes" id="UP000325577"/>
    </source>
</evidence>
<name>A0A5J5BK09_9ASTE</name>
<reference evidence="1 2" key="1">
    <citation type="submission" date="2019-09" db="EMBL/GenBank/DDBJ databases">
        <title>A chromosome-level genome assembly of the Chinese tupelo Nyssa sinensis.</title>
        <authorList>
            <person name="Yang X."/>
            <person name="Kang M."/>
            <person name="Yang Y."/>
            <person name="Xiong H."/>
            <person name="Wang M."/>
            <person name="Zhang Z."/>
            <person name="Wang Z."/>
            <person name="Wu H."/>
            <person name="Ma T."/>
            <person name="Liu J."/>
            <person name="Xi Z."/>
        </authorList>
    </citation>
    <scope>NUCLEOTIDE SEQUENCE [LARGE SCALE GENOMIC DNA]</scope>
    <source>
        <strain evidence="1">J267</strain>
        <tissue evidence="1">Leaf</tissue>
    </source>
</reference>
<keyword evidence="2" id="KW-1185">Reference proteome</keyword>
<proteinExistence type="predicted"/>
<feature type="non-terminal residue" evidence="1">
    <location>
        <position position="1"/>
    </location>
</feature>
<sequence length="9" mass="1035">WEIDSDASL</sequence>
<organism evidence="1 2">
    <name type="scientific">Nyssa sinensis</name>
    <dbReference type="NCBI Taxonomy" id="561372"/>
    <lineage>
        <taxon>Eukaryota</taxon>
        <taxon>Viridiplantae</taxon>
        <taxon>Streptophyta</taxon>
        <taxon>Embryophyta</taxon>
        <taxon>Tracheophyta</taxon>
        <taxon>Spermatophyta</taxon>
        <taxon>Magnoliopsida</taxon>
        <taxon>eudicotyledons</taxon>
        <taxon>Gunneridae</taxon>
        <taxon>Pentapetalae</taxon>
        <taxon>asterids</taxon>
        <taxon>Cornales</taxon>
        <taxon>Nyssaceae</taxon>
        <taxon>Nyssa</taxon>
    </lineage>
</organism>